<dbReference type="InterPro" id="IPR002571">
    <property type="entry name" value="HrcA"/>
</dbReference>
<keyword evidence="1 6" id="KW-0678">Repressor</keyword>
<dbReference type="Proteomes" id="UP000285201">
    <property type="component" value="Unassembled WGS sequence"/>
</dbReference>
<evidence type="ECO:0000256" key="5">
    <source>
        <dbReference type="ARBA" id="ARBA00055319"/>
    </source>
</evidence>
<dbReference type="InterPro" id="IPR021153">
    <property type="entry name" value="HrcA_C"/>
</dbReference>
<dbReference type="Pfam" id="PF01628">
    <property type="entry name" value="HrcA"/>
    <property type="match status" value="1"/>
</dbReference>
<evidence type="ECO:0000256" key="2">
    <source>
        <dbReference type="ARBA" id="ARBA00023015"/>
    </source>
</evidence>
<evidence type="ECO:0000259" key="8">
    <source>
        <dbReference type="Pfam" id="PF01628"/>
    </source>
</evidence>
<dbReference type="InterPro" id="IPR023120">
    <property type="entry name" value="WHTH_transcript_rep_HrcA_IDD"/>
</dbReference>
<accession>A0A174ZBN6</accession>
<dbReference type="InterPro" id="IPR036390">
    <property type="entry name" value="WH_DNA-bd_sf"/>
</dbReference>
<dbReference type="Gene3D" id="1.10.10.10">
    <property type="entry name" value="Winged helix-like DNA-binding domain superfamily/Winged helix DNA-binding domain"/>
    <property type="match status" value="1"/>
</dbReference>
<evidence type="ECO:0000256" key="3">
    <source>
        <dbReference type="ARBA" id="ARBA00023016"/>
    </source>
</evidence>
<dbReference type="InterPro" id="IPR029016">
    <property type="entry name" value="GAF-like_dom_sf"/>
</dbReference>
<evidence type="ECO:0000313" key="10">
    <source>
        <dbReference type="EMBL" id="CUQ81606.1"/>
    </source>
</evidence>
<dbReference type="AlphaFoldDB" id="A0A174ZBN6"/>
<dbReference type="EMBL" id="CZBV01000002">
    <property type="protein sequence ID" value="CUQ81606.1"/>
    <property type="molecule type" value="Genomic_DNA"/>
</dbReference>
<evidence type="ECO:0000256" key="1">
    <source>
        <dbReference type="ARBA" id="ARBA00022491"/>
    </source>
</evidence>
<dbReference type="GO" id="GO:0045892">
    <property type="term" value="P:negative regulation of DNA-templated transcription"/>
    <property type="evidence" value="ECO:0007669"/>
    <property type="project" value="UniProtKB-UniRule"/>
</dbReference>
<evidence type="ECO:0000313" key="12">
    <source>
        <dbReference type="Proteomes" id="UP000095621"/>
    </source>
</evidence>
<gene>
    <name evidence="6 10" type="primary">hrcA</name>
    <name evidence="11" type="ORF">DW007_00920</name>
    <name evidence="9" type="ORF">ERS852490_01573</name>
    <name evidence="10" type="ORF">ERS852492_00804</name>
</gene>
<feature type="domain" description="Heat-inducible transcription repressor HrcA C-terminal" evidence="8">
    <location>
        <begin position="120"/>
        <end position="347"/>
    </location>
</feature>
<proteinExistence type="inferred from homology"/>
<protein>
    <recommendedName>
        <fullName evidence="6">Heat-inducible transcription repressor HrcA</fullName>
    </recommendedName>
</protein>
<evidence type="ECO:0000313" key="9">
    <source>
        <dbReference type="EMBL" id="CUQ77449.1"/>
    </source>
</evidence>
<organism evidence="10 13">
    <name type="scientific">Lachnospira eligens</name>
    <dbReference type="NCBI Taxonomy" id="39485"/>
    <lineage>
        <taxon>Bacteria</taxon>
        <taxon>Bacillati</taxon>
        <taxon>Bacillota</taxon>
        <taxon>Clostridia</taxon>
        <taxon>Lachnospirales</taxon>
        <taxon>Lachnospiraceae</taxon>
        <taxon>Lachnospira</taxon>
    </lineage>
</organism>
<dbReference type="Proteomes" id="UP000095621">
    <property type="component" value="Unassembled WGS sequence"/>
</dbReference>
<evidence type="ECO:0000256" key="7">
    <source>
        <dbReference type="SAM" id="Coils"/>
    </source>
</evidence>
<sequence>METDGRLDDRKVKILKAVIQNYLDTGEPVGSRTISKLTDLQLSSATIRNEMADLEELGYIVQPHTSAGRIPTDKGYRLYVDDLMAQKEEEISLREQQVGDKEKELDSMKDALSEKVDRVEELLQNVAKVLANNTNYATMITTPKVTGNKLRFVQLSQLEPNKLLAVIVMEGNLIRNKVITISEDISPENLLKLNLLLNTTLTGLTLQEMHLGLISKMESQAGEHMGIVKEVLDAIVETISKADDLKIYTSGATNIFKYPELSDSGKASELIYALEEKQGLSGLVNDKDDSDKTEDDNHGIQVYIGNETPVESMKDCSVVTATYELQDGMKGTIGIIGPKRMDYEKVVDTLKEMQTHLDDVFKKT</sequence>
<dbReference type="HAMAP" id="MF_00081">
    <property type="entry name" value="HrcA"/>
    <property type="match status" value="1"/>
</dbReference>
<dbReference type="Gene3D" id="3.30.390.60">
    <property type="entry name" value="Heat-inducible transcription repressor hrca homolog, domain 3"/>
    <property type="match status" value="1"/>
</dbReference>
<dbReference type="Gene3D" id="3.30.450.40">
    <property type="match status" value="1"/>
</dbReference>
<dbReference type="SUPFAM" id="SSF55781">
    <property type="entry name" value="GAF domain-like"/>
    <property type="match status" value="1"/>
</dbReference>
<dbReference type="GeneID" id="41356070"/>
<dbReference type="NCBIfam" id="TIGR00331">
    <property type="entry name" value="hrcA"/>
    <property type="match status" value="1"/>
</dbReference>
<dbReference type="SUPFAM" id="SSF46785">
    <property type="entry name" value="Winged helix' DNA-binding domain"/>
    <property type="match status" value="1"/>
</dbReference>
<dbReference type="OrthoDB" id="9783139at2"/>
<dbReference type="PANTHER" id="PTHR34824">
    <property type="entry name" value="HEAT-INDUCIBLE TRANSCRIPTION REPRESSOR HRCA"/>
    <property type="match status" value="1"/>
</dbReference>
<evidence type="ECO:0000313" key="13">
    <source>
        <dbReference type="Proteomes" id="UP000095780"/>
    </source>
</evidence>
<dbReference type="Proteomes" id="UP000095780">
    <property type="component" value="Unassembled WGS sequence"/>
</dbReference>
<reference evidence="12 13" key="1">
    <citation type="submission" date="2015-09" db="EMBL/GenBank/DDBJ databases">
        <authorList>
            <consortium name="Pathogen Informatics"/>
        </authorList>
    </citation>
    <scope>NUCLEOTIDE SEQUENCE [LARGE SCALE GENOMIC DNA]</scope>
    <source>
        <strain evidence="9 12">2789STDY5834875</strain>
        <strain evidence="10 13">2789STDY5834878</strain>
    </source>
</reference>
<evidence type="ECO:0000256" key="6">
    <source>
        <dbReference type="HAMAP-Rule" id="MF_00081"/>
    </source>
</evidence>
<keyword evidence="2 6" id="KW-0805">Transcription regulation</keyword>
<dbReference type="InterPro" id="IPR036388">
    <property type="entry name" value="WH-like_DNA-bd_sf"/>
</dbReference>
<dbReference type="EMBL" id="CZBU01000003">
    <property type="protein sequence ID" value="CUQ77449.1"/>
    <property type="molecule type" value="Genomic_DNA"/>
</dbReference>
<dbReference type="GO" id="GO:0003677">
    <property type="term" value="F:DNA binding"/>
    <property type="evidence" value="ECO:0007669"/>
    <property type="project" value="InterPro"/>
</dbReference>
<dbReference type="FunFam" id="1.10.10.10:FF:000049">
    <property type="entry name" value="Heat-inducible transcription repressor HrcA"/>
    <property type="match status" value="1"/>
</dbReference>
<evidence type="ECO:0000313" key="14">
    <source>
        <dbReference type="Proteomes" id="UP000285201"/>
    </source>
</evidence>
<keyword evidence="3 6" id="KW-0346">Stress response</keyword>
<feature type="coiled-coil region" evidence="7">
    <location>
        <begin position="84"/>
        <end position="129"/>
    </location>
</feature>
<dbReference type="PANTHER" id="PTHR34824:SF1">
    <property type="entry name" value="HEAT-INDUCIBLE TRANSCRIPTION REPRESSOR HRCA"/>
    <property type="match status" value="1"/>
</dbReference>
<keyword evidence="7" id="KW-0175">Coiled coil</keyword>
<dbReference type="PIRSF" id="PIRSF005485">
    <property type="entry name" value="HrcA"/>
    <property type="match status" value="1"/>
</dbReference>
<evidence type="ECO:0000313" key="11">
    <source>
        <dbReference type="EMBL" id="RHL72451.1"/>
    </source>
</evidence>
<name>A0A174ZBN6_9FIRM</name>
<dbReference type="RefSeq" id="WP_022099109.1">
    <property type="nucleotide sequence ID" value="NZ_CABIXW010000002.1"/>
</dbReference>
<dbReference type="EMBL" id="QROY01000001">
    <property type="protein sequence ID" value="RHL72451.1"/>
    <property type="molecule type" value="Genomic_DNA"/>
</dbReference>
<comment type="similarity">
    <text evidence="6">Belongs to the HrcA family.</text>
</comment>
<keyword evidence="4 6" id="KW-0804">Transcription</keyword>
<comment type="function">
    <text evidence="5 6">Negative regulator of class I heat shock genes (grpE-dnaK-dnaJ and groELS operons). Prevents heat-shock induction of these operons.</text>
</comment>
<evidence type="ECO:0000256" key="4">
    <source>
        <dbReference type="ARBA" id="ARBA00023163"/>
    </source>
</evidence>
<reference evidence="11 14" key="2">
    <citation type="submission" date="2018-08" db="EMBL/GenBank/DDBJ databases">
        <title>A genome reference for cultivated species of the human gut microbiota.</title>
        <authorList>
            <person name="Zou Y."/>
            <person name="Xue W."/>
            <person name="Luo G."/>
        </authorList>
    </citation>
    <scope>NUCLEOTIDE SEQUENCE [LARGE SCALE GENOMIC DNA]</scope>
    <source>
        <strain evidence="11 14">AF36-7BH</strain>
    </source>
</reference>